<proteinExistence type="inferred from homology"/>
<dbReference type="GO" id="GO:0046933">
    <property type="term" value="F:proton-transporting ATP synthase activity, rotational mechanism"/>
    <property type="evidence" value="ECO:0007669"/>
    <property type="project" value="UniProtKB-UniRule"/>
</dbReference>
<comment type="similarity">
    <text evidence="2 13">Belongs to the ATPase C chain family.</text>
</comment>
<gene>
    <name evidence="13 16" type="primary">atpE</name>
    <name evidence="16" type="ORF">IAB07_01275</name>
</gene>
<feature type="domain" description="V-ATPase proteolipid subunit C-like" evidence="15">
    <location>
        <begin position="68"/>
        <end position="131"/>
    </location>
</feature>
<comment type="function">
    <text evidence="12 13">F(1)F(0) ATP synthase produces ATP from ADP in the presence of a proton or sodium gradient. F-type ATPases consist of two structural domains, F(1) containing the extramembraneous catalytic core and F(0) containing the membrane proton channel, linked together by a central stalk and a peripheral stalk. During catalysis, ATP synthesis in the catalytic domain of F(1) is coupled via a rotary mechanism of the central stalk subunits to proton translocation.</text>
</comment>
<dbReference type="InterPro" id="IPR005953">
    <property type="entry name" value="ATP_synth_csu_bac/chlpt"/>
</dbReference>
<feature type="signal peptide" evidence="14">
    <location>
        <begin position="1"/>
        <end position="39"/>
    </location>
</feature>
<evidence type="ECO:0000256" key="14">
    <source>
        <dbReference type="SAM" id="SignalP"/>
    </source>
</evidence>
<evidence type="ECO:0000256" key="5">
    <source>
        <dbReference type="ARBA" id="ARBA00022692"/>
    </source>
</evidence>
<dbReference type="EMBL" id="DVNJ01000003">
    <property type="protein sequence ID" value="HIU62387.1"/>
    <property type="molecule type" value="Genomic_DNA"/>
</dbReference>
<dbReference type="PROSITE" id="PS00605">
    <property type="entry name" value="ATPASE_C"/>
    <property type="match status" value="1"/>
</dbReference>
<evidence type="ECO:0000256" key="6">
    <source>
        <dbReference type="ARBA" id="ARBA00022781"/>
    </source>
</evidence>
<comment type="function">
    <text evidence="13">Key component of the F(0) channel; it plays a direct role in translocation across the membrane. A homomeric c-ring of between 10-14 subunits forms the central stalk rotor element with the F(1) delta and epsilon subunits.</text>
</comment>
<comment type="subcellular location">
    <subcellularLocation>
        <location evidence="13">Cell membrane</location>
        <topology evidence="13">Multi-pass membrane protein</topology>
    </subcellularLocation>
    <subcellularLocation>
        <location evidence="1">Membrane</location>
        <topology evidence="1">Multi-pass membrane protein</topology>
    </subcellularLocation>
</comment>
<feature type="site" description="Reversibly protonated during proton transport" evidence="13">
    <location>
        <position position="118"/>
    </location>
</feature>
<organism evidence="16 17">
    <name type="scientific">Candidatus Caccalectryoclostridium excrementigallinarum</name>
    <dbReference type="NCBI Taxonomy" id="2840710"/>
    <lineage>
        <taxon>Bacteria</taxon>
        <taxon>Bacillati</taxon>
        <taxon>Bacillota</taxon>
        <taxon>Clostridia</taxon>
        <taxon>Christensenellales</taxon>
        <taxon>Christensenellaceae</taxon>
        <taxon>Christensenellaceae incertae sedis</taxon>
        <taxon>Candidatus Caccalectryoclostridium</taxon>
    </lineage>
</organism>
<reference evidence="16" key="2">
    <citation type="journal article" date="2021" name="PeerJ">
        <title>Extensive microbial diversity within the chicken gut microbiome revealed by metagenomics and culture.</title>
        <authorList>
            <person name="Gilroy R."/>
            <person name="Ravi A."/>
            <person name="Getino M."/>
            <person name="Pursley I."/>
            <person name="Horton D.L."/>
            <person name="Alikhan N.F."/>
            <person name="Baker D."/>
            <person name="Gharbi K."/>
            <person name="Hall N."/>
            <person name="Watson M."/>
            <person name="Adriaenssens E.M."/>
            <person name="Foster-Nyarko E."/>
            <person name="Jarju S."/>
            <person name="Secka A."/>
            <person name="Antonio M."/>
            <person name="Oren A."/>
            <person name="Chaudhuri R.R."/>
            <person name="La Ragione R."/>
            <person name="Hildebrand F."/>
            <person name="Pallen M.J."/>
        </authorList>
    </citation>
    <scope>NUCLEOTIDE SEQUENCE</scope>
    <source>
        <strain evidence="16">9366</strain>
    </source>
</reference>
<keyword evidence="5 13" id="KW-0812">Transmembrane</keyword>
<keyword evidence="10 13" id="KW-0472">Membrane</keyword>
<dbReference type="GO" id="GO:0005886">
    <property type="term" value="C:plasma membrane"/>
    <property type="evidence" value="ECO:0007669"/>
    <property type="project" value="UniProtKB-SubCell"/>
</dbReference>
<accession>A0A9D1MLB7</accession>
<dbReference type="AlphaFoldDB" id="A0A9D1MLB7"/>
<keyword evidence="14" id="KW-0732">Signal</keyword>
<dbReference type="Gene3D" id="1.20.20.10">
    <property type="entry name" value="F1F0 ATP synthase subunit C"/>
    <property type="match status" value="1"/>
</dbReference>
<evidence type="ECO:0000256" key="4">
    <source>
        <dbReference type="ARBA" id="ARBA00022547"/>
    </source>
</evidence>
<reference evidence="16" key="1">
    <citation type="submission" date="2020-10" db="EMBL/GenBank/DDBJ databases">
        <authorList>
            <person name="Gilroy R."/>
        </authorList>
    </citation>
    <scope>NUCLEOTIDE SEQUENCE</scope>
    <source>
        <strain evidence="16">9366</strain>
    </source>
</reference>
<evidence type="ECO:0000256" key="1">
    <source>
        <dbReference type="ARBA" id="ARBA00004141"/>
    </source>
</evidence>
<feature type="chain" id="PRO_5038854548" description="ATP synthase subunit c" evidence="14">
    <location>
        <begin position="40"/>
        <end position="135"/>
    </location>
</feature>
<keyword evidence="3 13" id="KW-0813">Transport</keyword>
<evidence type="ECO:0000256" key="2">
    <source>
        <dbReference type="ARBA" id="ARBA00006704"/>
    </source>
</evidence>
<evidence type="ECO:0000256" key="10">
    <source>
        <dbReference type="ARBA" id="ARBA00023136"/>
    </source>
</evidence>
<dbReference type="InterPro" id="IPR020537">
    <property type="entry name" value="ATP_synth_F0_csu_DDCD_BS"/>
</dbReference>
<dbReference type="HAMAP" id="MF_01396">
    <property type="entry name" value="ATP_synth_c_bact"/>
    <property type="match status" value="1"/>
</dbReference>
<evidence type="ECO:0000256" key="8">
    <source>
        <dbReference type="ARBA" id="ARBA00023065"/>
    </source>
</evidence>
<dbReference type="GO" id="GO:0045259">
    <property type="term" value="C:proton-transporting ATP synthase complex"/>
    <property type="evidence" value="ECO:0007669"/>
    <property type="project" value="UniProtKB-KW"/>
</dbReference>
<dbReference type="InterPro" id="IPR000454">
    <property type="entry name" value="ATP_synth_F0_csu"/>
</dbReference>
<evidence type="ECO:0000256" key="9">
    <source>
        <dbReference type="ARBA" id="ARBA00023121"/>
    </source>
</evidence>
<dbReference type="InterPro" id="IPR038662">
    <property type="entry name" value="ATP_synth_F0_csu_sf"/>
</dbReference>
<keyword evidence="11 13" id="KW-0066">ATP synthesis</keyword>
<dbReference type="GO" id="GO:0033177">
    <property type="term" value="C:proton-transporting two-sector ATPase complex, proton-transporting domain"/>
    <property type="evidence" value="ECO:0007669"/>
    <property type="project" value="InterPro"/>
</dbReference>
<dbReference type="NCBIfam" id="TIGR01260">
    <property type="entry name" value="ATP_synt_c"/>
    <property type="match status" value="1"/>
</dbReference>
<evidence type="ECO:0000256" key="12">
    <source>
        <dbReference type="ARBA" id="ARBA00025198"/>
    </source>
</evidence>
<evidence type="ECO:0000256" key="7">
    <source>
        <dbReference type="ARBA" id="ARBA00022989"/>
    </source>
</evidence>
<sequence length="135" mass="13821">MKKAIKIKYATAAIMALVALASLCIVLGLLFAGEGPAFAEDETAPTEEVSETLPEEQSGITDTGMKAIAAAIAVGVAAAAGAIGMAIAIAKSNESIARQPEAKADIRSSMMLGLVFIETAIIYALIVAILLIFVL</sequence>
<dbReference type="InterPro" id="IPR035921">
    <property type="entry name" value="F/V-ATP_Csub_sf"/>
</dbReference>
<dbReference type="PRINTS" id="PR00124">
    <property type="entry name" value="ATPASEC"/>
</dbReference>
<dbReference type="CDD" id="cd18121">
    <property type="entry name" value="ATP-synt_Fo_c"/>
    <property type="match status" value="1"/>
</dbReference>
<dbReference type="SUPFAM" id="SSF81333">
    <property type="entry name" value="F1F0 ATP synthase subunit C"/>
    <property type="match status" value="1"/>
</dbReference>
<keyword evidence="4 13" id="KW-0138">CF(0)</keyword>
<comment type="caution">
    <text evidence="16">The sequence shown here is derived from an EMBL/GenBank/DDBJ whole genome shotgun (WGS) entry which is preliminary data.</text>
</comment>
<evidence type="ECO:0000256" key="11">
    <source>
        <dbReference type="ARBA" id="ARBA00023310"/>
    </source>
</evidence>
<name>A0A9D1MLB7_9FIRM</name>
<dbReference type="GO" id="GO:0008289">
    <property type="term" value="F:lipid binding"/>
    <property type="evidence" value="ECO:0007669"/>
    <property type="project" value="UniProtKB-KW"/>
</dbReference>
<feature type="transmembrane region" description="Helical" evidence="13">
    <location>
        <begin position="67"/>
        <end position="90"/>
    </location>
</feature>
<keyword evidence="6 13" id="KW-0375">Hydrogen ion transport</keyword>
<evidence type="ECO:0000313" key="17">
    <source>
        <dbReference type="Proteomes" id="UP000824145"/>
    </source>
</evidence>
<evidence type="ECO:0000256" key="13">
    <source>
        <dbReference type="HAMAP-Rule" id="MF_01396"/>
    </source>
</evidence>
<dbReference type="InterPro" id="IPR002379">
    <property type="entry name" value="ATPase_proteolipid_c-like_dom"/>
</dbReference>
<evidence type="ECO:0000313" key="16">
    <source>
        <dbReference type="EMBL" id="HIU62387.1"/>
    </source>
</evidence>
<dbReference type="Proteomes" id="UP000824145">
    <property type="component" value="Unassembled WGS sequence"/>
</dbReference>
<feature type="transmembrane region" description="Helical" evidence="13">
    <location>
        <begin position="111"/>
        <end position="134"/>
    </location>
</feature>
<keyword evidence="7 13" id="KW-1133">Transmembrane helix</keyword>
<evidence type="ECO:0000256" key="3">
    <source>
        <dbReference type="ARBA" id="ARBA00022448"/>
    </source>
</evidence>
<protein>
    <recommendedName>
        <fullName evidence="13">ATP synthase subunit c</fullName>
    </recommendedName>
    <alternativeName>
        <fullName evidence="13">ATP synthase F(0) sector subunit c</fullName>
    </alternativeName>
    <alternativeName>
        <fullName evidence="13">F-type ATPase subunit c</fullName>
        <shortName evidence="13">F-ATPase subunit c</shortName>
    </alternativeName>
    <alternativeName>
        <fullName evidence="13">Lipid-binding protein</fullName>
    </alternativeName>
</protein>
<keyword evidence="9 13" id="KW-0446">Lipid-binding</keyword>
<evidence type="ECO:0000259" key="15">
    <source>
        <dbReference type="Pfam" id="PF00137"/>
    </source>
</evidence>
<dbReference type="Pfam" id="PF00137">
    <property type="entry name" value="ATP-synt_C"/>
    <property type="match status" value="1"/>
</dbReference>
<keyword evidence="13" id="KW-1003">Cell membrane</keyword>
<keyword evidence="8 13" id="KW-0406">Ion transport</keyword>